<dbReference type="FunFam" id="3.90.550.10:FF:000011">
    <property type="entry name" value="3-deoxy-manno-octulosonate cytidylyltransferase"/>
    <property type="match status" value="1"/>
</dbReference>
<organism evidence="6 7">
    <name type="scientific">Mucilaginibacter conchicola</name>
    <dbReference type="NCBI Taxonomy" id="2303333"/>
    <lineage>
        <taxon>Bacteria</taxon>
        <taxon>Pseudomonadati</taxon>
        <taxon>Bacteroidota</taxon>
        <taxon>Sphingobacteriia</taxon>
        <taxon>Sphingobacteriales</taxon>
        <taxon>Sphingobacteriaceae</taxon>
        <taxon>Mucilaginibacter</taxon>
    </lineage>
</organism>
<dbReference type="PANTHER" id="PTHR42866">
    <property type="entry name" value="3-DEOXY-MANNO-OCTULOSONATE CYTIDYLYLTRANSFERASE"/>
    <property type="match status" value="1"/>
</dbReference>
<dbReference type="NCBIfam" id="NF009905">
    <property type="entry name" value="PRK13368.1"/>
    <property type="match status" value="1"/>
</dbReference>
<dbReference type="InterPro" id="IPR004528">
    <property type="entry name" value="KdsB"/>
</dbReference>
<keyword evidence="3 5" id="KW-0548">Nucleotidyltransferase</keyword>
<name>A0A372NZ29_9SPHI</name>
<dbReference type="NCBIfam" id="NF003952">
    <property type="entry name" value="PRK05450.1-5"/>
    <property type="match status" value="1"/>
</dbReference>
<proteinExistence type="inferred from homology"/>
<dbReference type="PANTHER" id="PTHR42866:SF2">
    <property type="entry name" value="3-DEOXY-MANNO-OCTULOSONATE CYTIDYLYLTRANSFERASE, MITOCHONDRIAL"/>
    <property type="match status" value="1"/>
</dbReference>
<keyword evidence="4 5" id="KW-0448">Lipopolysaccharide biosynthesis</keyword>
<dbReference type="GO" id="GO:0005829">
    <property type="term" value="C:cytosol"/>
    <property type="evidence" value="ECO:0007669"/>
    <property type="project" value="TreeGrafter"/>
</dbReference>
<dbReference type="GO" id="GO:0016020">
    <property type="term" value="C:membrane"/>
    <property type="evidence" value="ECO:0007669"/>
    <property type="project" value="UniProtKB-SubCell"/>
</dbReference>
<evidence type="ECO:0000256" key="2">
    <source>
        <dbReference type="ARBA" id="ARBA00022679"/>
    </source>
</evidence>
<comment type="similarity">
    <text evidence="5">Belongs to the KdsB family.</text>
</comment>
<dbReference type="EMBL" id="QWDC01000001">
    <property type="protein sequence ID" value="RFZ95365.1"/>
    <property type="molecule type" value="Genomic_DNA"/>
</dbReference>
<dbReference type="NCBIfam" id="TIGR00466">
    <property type="entry name" value="kdsB"/>
    <property type="match status" value="1"/>
</dbReference>
<dbReference type="GO" id="GO:0008690">
    <property type="term" value="F:3-deoxy-manno-octulosonate cytidylyltransferase activity"/>
    <property type="evidence" value="ECO:0007669"/>
    <property type="project" value="UniProtKB-UniRule"/>
</dbReference>
<evidence type="ECO:0000256" key="5">
    <source>
        <dbReference type="HAMAP-Rule" id="MF_00057"/>
    </source>
</evidence>
<gene>
    <name evidence="5 6" type="primary">kdsB</name>
    <name evidence="6" type="ORF">D0C36_07505</name>
</gene>
<keyword evidence="7" id="KW-1185">Reference proteome</keyword>
<comment type="subcellular location">
    <subcellularLocation>
        <location evidence="5">Cytoplasm</location>
    </subcellularLocation>
    <subcellularLocation>
        <location evidence="1">Membrane</location>
    </subcellularLocation>
</comment>
<dbReference type="UniPathway" id="UPA00358">
    <property type="reaction ID" value="UER00476"/>
</dbReference>
<comment type="pathway">
    <text evidence="5">Nucleotide-sugar biosynthesis; CMP-3-deoxy-D-manno-octulosonate biosynthesis; CMP-3-deoxy-D-manno-octulosonate from 3-deoxy-D-manno-octulosonate and CTP: step 1/1.</text>
</comment>
<dbReference type="Gene3D" id="3.90.550.10">
    <property type="entry name" value="Spore Coat Polysaccharide Biosynthesis Protein SpsA, Chain A"/>
    <property type="match status" value="1"/>
</dbReference>
<dbReference type="CDD" id="cd02517">
    <property type="entry name" value="CMP-KDO-Synthetase"/>
    <property type="match status" value="1"/>
</dbReference>
<accession>A0A372NZ29</accession>
<dbReference type="SUPFAM" id="SSF53448">
    <property type="entry name" value="Nucleotide-diphospho-sugar transferases"/>
    <property type="match status" value="1"/>
</dbReference>
<evidence type="ECO:0000313" key="7">
    <source>
        <dbReference type="Proteomes" id="UP000264217"/>
    </source>
</evidence>
<dbReference type="GO" id="GO:0033468">
    <property type="term" value="P:CMP-keto-3-deoxy-D-manno-octulosonic acid biosynthetic process"/>
    <property type="evidence" value="ECO:0007669"/>
    <property type="project" value="UniProtKB-UniRule"/>
</dbReference>
<evidence type="ECO:0000313" key="6">
    <source>
        <dbReference type="EMBL" id="RFZ95365.1"/>
    </source>
</evidence>
<evidence type="ECO:0000256" key="4">
    <source>
        <dbReference type="ARBA" id="ARBA00022985"/>
    </source>
</evidence>
<dbReference type="RefSeq" id="WP_117390929.1">
    <property type="nucleotide sequence ID" value="NZ_QWDC01000001.1"/>
</dbReference>
<protein>
    <recommendedName>
        <fullName evidence="5">3-deoxy-manno-octulosonate cytidylyltransferase</fullName>
        <ecNumber evidence="5">2.7.7.38</ecNumber>
    </recommendedName>
    <alternativeName>
        <fullName evidence="5">CMP-2-keto-3-deoxyoctulosonic acid synthase</fullName>
        <shortName evidence="5">CKS</shortName>
        <shortName evidence="5">CMP-KDO synthase</shortName>
    </alternativeName>
</protein>
<dbReference type="InterPro" id="IPR029044">
    <property type="entry name" value="Nucleotide-diphossugar_trans"/>
</dbReference>
<sequence length="246" mass="27642">MKTIIVIPARLQSTRLPRKVLLDLGGKPVIQRVYEACAKATLHHEIWIAADSPEVMGVCKTFTDHVLMTSPDHPSGTDRIAEVINNVECDLVINVQGDEPFFDAGIIDRLITAMQQSEAAMASVCAPVKDIDELNNPNLVKVITDVNGYAIYFSRFAIPFSRDKQVDDVSVYKKHMGIYAYRSAFLREFITMPVSFLENSEKLEQLRAIENGYKIKMIEVKSIEKGIDTPEDLELARKKIEKNGTL</sequence>
<evidence type="ECO:0000256" key="3">
    <source>
        <dbReference type="ARBA" id="ARBA00022695"/>
    </source>
</evidence>
<keyword evidence="2 5" id="KW-0808">Transferase</keyword>
<comment type="caution">
    <text evidence="6">The sequence shown here is derived from an EMBL/GenBank/DDBJ whole genome shotgun (WGS) entry which is preliminary data.</text>
</comment>
<dbReference type="OrthoDB" id="9815559at2"/>
<evidence type="ECO:0000256" key="1">
    <source>
        <dbReference type="ARBA" id="ARBA00004370"/>
    </source>
</evidence>
<comment type="catalytic activity">
    <reaction evidence="5">
        <text>3-deoxy-alpha-D-manno-oct-2-ulosonate + CTP = CMP-3-deoxy-beta-D-manno-octulosonate + diphosphate</text>
        <dbReference type="Rhea" id="RHEA:23448"/>
        <dbReference type="ChEBI" id="CHEBI:33019"/>
        <dbReference type="ChEBI" id="CHEBI:37563"/>
        <dbReference type="ChEBI" id="CHEBI:85986"/>
        <dbReference type="ChEBI" id="CHEBI:85987"/>
        <dbReference type="EC" id="2.7.7.38"/>
    </reaction>
</comment>
<dbReference type="EC" id="2.7.7.38" evidence="5"/>
<keyword evidence="5" id="KW-0963">Cytoplasm</keyword>
<dbReference type="InterPro" id="IPR003329">
    <property type="entry name" value="Cytidylyl_trans"/>
</dbReference>
<comment type="function">
    <text evidence="5">Activates KDO (a required 8-carbon sugar) for incorporation into bacterial lipopolysaccharide in Gram-negative bacteria.</text>
</comment>
<dbReference type="HAMAP" id="MF_00057">
    <property type="entry name" value="KdsB"/>
    <property type="match status" value="1"/>
</dbReference>
<dbReference type="Pfam" id="PF02348">
    <property type="entry name" value="CTP_transf_3"/>
    <property type="match status" value="1"/>
</dbReference>
<dbReference type="AlphaFoldDB" id="A0A372NZ29"/>
<dbReference type="Proteomes" id="UP000264217">
    <property type="component" value="Unassembled WGS sequence"/>
</dbReference>
<reference evidence="6 7" key="1">
    <citation type="submission" date="2018-08" db="EMBL/GenBank/DDBJ databases">
        <title>Mucilaginibacter sp. MYSH2.</title>
        <authorList>
            <person name="Seo T."/>
        </authorList>
    </citation>
    <scope>NUCLEOTIDE SEQUENCE [LARGE SCALE GENOMIC DNA]</scope>
    <source>
        <strain evidence="6 7">MYSH2</strain>
    </source>
</reference>
<dbReference type="GO" id="GO:0009103">
    <property type="term" value="P:lipopolysaccharide biosynthetic process"/>
    <property type="evidence" value="ECO:0007669"/>
    <property type="project" value="UniProtKB-UniRule"/>
</dbReference>